<dbReference type="GO" id="GO:0005524">
    <property type="term" value="F:ATP binding"/>
    <property type="evidence" value="ECO:0007669"/>
    <property type="project" value="UniProtKB-KW"/>
</dbReference>
<dbReference type="AlphaFoldDB" id="A0A917PBC4"/>
<comment type="caution">
    <text evidence="9">The sequence shown here is derived from an EMBL/GenBank/DDBJ whole genome shotgun (WGS) entry which is preliminary data.</text>
</comment>
<proteinExistence type="predicted"/>
<keyword evidence="5 9" id="KW-0418">Kinase</keyword>
<dbReference type="InterPro" id="IPR004399">
    <property type="entry name" value="HMP/HMP-P_kinase_dom"/>
</dbReference>
<evidence type="ECO:0000256" key="7">
    <source>
        <dbReference type="SAM" id="MobiDB-lite"/>
    </source>
</evidence>
<keyword evidence="4" id="KW-0547">Nucleotide-binding</keyword>
<dbReference type="GO" id="GO:0005829">
    <property type="term" value="C:cytosol"/>
    <property type="evidence" value="ECO:0007669"/>
    <property type="project" value="TreeGrafter"/>
</dbReference>
<keyword evidence="6" id="KW-0067">ATP-binding</keyword>
<evidence type="ECO:0000256" key="6">
    <source>
        <dbReference type="ARBA" id="ARBA00022840"/>
    </source>
</evidence>
<evidence type="ECO:0000256" key="3">
    <source>
        <dbReference type="ARBA" id="ARBA00022679"/>
    </source>
</evidence>
<dbReference type="InterPro" id="IPR013749">
    <property type="entry name" value="PM/HMP-P_kinase-1"/>
</dbReference>
<dbReference type="InterPro" id="IPR029056">
    <property type="entry name" value="Ribokinase-like"/>
</dbReference>
<keyword evidence="10" id="KW-1185">Reference proteome</keyword>
<comment type="pathway">
    <text evidence="1">Cofactor biosynthesis; thiamine diphosphate biosynthesis.</text>
</comment>
<feature type="domain" description="Pyridoxamine kinase/Phosphomethylpyrimidine kinase" evidence="8">
    <location>
        <begin position="9"/>
        <end position="251"/>
    </location>
</feature>
<dbReference type="GO" id="GO:0008902">
    <property type="term" value="F:hydroxymethylpyrimidine kinase activity"/>
    <property type="evidence" value="ECO:0007669"/>
    <property type="project" value="UniProtKB-EC"/>
</dbReference>
<dbReference type="NCBIfam" id="TIGR00097">
    <property type="entry name" value="HMP-P_kinase"/>
    <property type="match status" value="1"/>
</dbReference>
<dbReference type="FunFam" id="3.40.1190.20:FF:000003">
    <property type="entry name" value="Phosphomethylpyrimidine kinase ThiD"/>
    <property type="match status" value="1"/>
</dbReference>
<reference evidence="9" key="1">
    <citation type="journal article" date="2014" name="Int. J. Syst. Evol. Microbiol.">
        <title>Complete genome sequence of Corynebacterium casei LMG S-19264T (=DSM 44701T), isolated from a smear-ripened cheese.</title>
        <authorList>
            <consortium name="US DOE Joint Genome Institute (JGI-PGF)"/>
            <person name="Walter F."/>
            <person name="Albersmeier A."/>
            <person name="Kalinowski J."/>
            <person name="Ruckert C."/>
        </authorList>
    </citation>
    <scope>NUCLEOTIDE SEQUENCE</scope>
    <source>
        <strain evidence="9">JCM 14371</strain>
    </source>
</reference>
<name>A0A917PBC4_9DEIO</name>
<evidence type="ECO:0000256" key="4">
    <source>
        <dbReference type="ARBA" id="ARBA00022741"/>
    </source>
</evidence>
<evidence type="ECO:0000259" key="8">
    <source>
        <dbReference type="Pfam" id="PF08543"/>
    </source>
</evidence>
<dbReference type="GO" id="GO:0008972">
    <property type="term" value="F:phosphomethylpyrimidine kinase activity"/>
    <property type="evidence" value="ECO:0007669"/>
    <property type="project" value="InterPro"/>
</dbReference>
<dbReference type="PANTHER" id="PTHR20858">
    <property type="entry name" value="PHOSPHOMETHYLPYRIMIDINE KINASE"/>
    <property type="match status" value="1"/>
</dbReference>
<organism evidence="9 10">
    <name type="scientific">Deinococcus aquiradiocola</name>
    <dbReference type="NCBI Taxonomy" id="393059"/>
    <lineage>
        <taxon>Bacteria</taxon>
        <taxon>Thermotogati</taxon>
        <taxon>Deinococcota</taxon>
        <taxon>Deinococci</taxon>
        <taxon>Deinococcales</taxon>
        <taxon>Deinococcaceae</taxon>
        <taxon>Deinococcus</taxon>
    </lineage>
</organism>
<keyword evidence="3" id="KW-0808">Transferase</keyword>
<dbReference type="EMBL" id="BMOE01000003">
    <property type="protein sequence ID" value="GGJ69762.1"/>
    <property type="molecule type" value="Genomic_DNA"/>
</dbReference>
<evidence type="ECO:0000256" key="2">
    <source>
        <dbReference type="ARBA" id="ARBA00012135"/>
    </source>
</evidence>
<dbReference type="Proteomes" id="UP000635726">
    <property type="component" value="Unassembled WGS sequence"/>
</dbReference>
<feature type="region of interest" description="Disordered" evidence="7">
    <location>
        <begin position="248"/>
        <end position="278"/>
    </location>
</feature>
<dbReference type="PANTHER" id="PTHR20858:SF17">
    <property type="entry name" value="HYDROXYMETHYLPYRIMIDINE_PHOSPHOMETHYLPYRIMIDINE KINASE THI20-RELATED"/>
    <property type="match status" value="1"/>
</dbReference>
<dbReference type="CDD" id="cd01169">
    <property type="entry name" value="HMPP_kinase"/>
    <property type="match status" value="1"/>
</dbReference>
<dbReference type="Gene3D" id="3.40.1190.20">
    <property type="match status" value="1"/>
</dbReference>
<evidence type="ECO:0000313" key="9">
    <source>
        <dbReference type="EMBL" id="GGJ69762.1"/>
    </source>
</evidence>
<dbReference type="EC" id="2.7.1.49" evidence="2"/>
<sequence>MALTVAGSDSGGGAGLQADLKTFQAHGVYGASVVTLVTAQNTRGVRRAVILTPDVVRDQLEAVLDDFPVAAVKTGALGDAATVAVVAQVLRGRNLPLVVDPVMIAKSGDALLQSEAVSALRELLLPLAALVTPNLPEAEVLLDLAPGALHARDGLARALTTPLPWPALLKGGHGTGDVLTDLLCLGGEPRRFEGRRVVTRHTHGTGCTLSAAVTARLALGDSLPDAVEAGLAYLRAALLEAPGLGAGAGPLEHSPSGTWGRTPPERGDSVTGPRTHVP</sequence>
<evidence type="ECO:0000256" key="1">
    <source>
        <dbReference type="ARBA" id="ARBA00004948"/>
    </source>
</evidence>
<accession>A0A917PBC4</accession>
<evidence type="ECO:0000256" key="5">
    <source>
        <dbReference type="ARBA" id="ARBA00022777"/>
    </source>
</evidence>
<protein>
    <recommendedName>
        <fullName evidence="2">hydroxymethylpyrimidine kinase</fullName>
        <ecNumber evidence="2">2.7.1.49</ecNumber>
    </recommendedName>
</protein>
<reference evidence="9" key="2">
    <citation type="submission" date="2020-09" db="EMBL/GenBank/DDBJ databases">
        <authorList>
            <person name="Sun Q."/>
            <person name="Ohkuma M."/>
        </authorList>
    </citation>
    <scope>NUCLEOTIDE SEQUENCE</scope>
    <source>
        <strain evidence="9">JCM 14371</strain>
    </source>
</reference>
<evidence type="ECO:0000313" key="10">
    <source>
        <dbReference type="Proteomes" id="UP000635726"/>
    </source>
</evidence>
<dbReference type="SUPFAM" id="SSF53613">
    <property type="entry name" value="Ribokinase-like"/>
    <property type="match status" value="1"/>
</dbReference>
<dbReference type="GO" id="GO:0009228">
    <property type="term" value="P:thiamine biosynthetic process"/>
    <property type="evidence" value="ECO:0007669"/>
    <property type="project" value="InterPro"/>
</dbReference>
<gene>
    <name evidence="9" type="ORF">GCM10008939_12670</name>
</gene>
<dbReference type="Pfam" id="PF08543">
    <property type="entry name" value="Phos_pyr_kin"/>
    <property type="match status" value="1"/>
</dbReference>